<dbReference type="PANTHER" id="PTHR35186:SF4">
    <property type="entry name" value="PRION-INHIBITION AND PROPAGATION HELO DOMAIN-CONTAINING PROTEIN"/>
    <property type="match status" value="1"/>
</dbReference>
<feature type="domain" description="DUF7580" evidence="1">
    <location>
        <begin position="325"/>
        <end position="524"/>
    </location>
</feature>
<gene>
    <name evidence="2" type="ORF">E8E13_006153</name>
</gene>
<keyword evidence="3" id="KW-1185">Reference proteome</keyword>
<dbReference type="InterPro" id="IPR056002">
    <property type="entry name" value="DUF7580"/>
</dbReference>
<dbReference type="Proteomes" id="UP000801428">
    <property type="component" value="Unassembled WGS sequence"/>
</dbReference>
<reference evidence="2" key="1">
    <citation type="submission" date="2019-04" db="EMBL/GenBank/DDBJ databases">
        <title>Sequencing of skin fungus with MAO and IRED activity.</title>
        <authorList>
            <person name="Marsaioli A.J."/>
            <person name="Bonatto J.M.C."/>
            <person name="Reis Junior O."/>
        </authorList>
    </citation>
    <scope>NUCLEOTIDE SEQUENCE</scope>
    <source>
        <strain evidence="2">30M1</strain>
    </source>
</reference>
<organism evidence="2 3">
    <name type="scientific">Curvularia kusanoi</name>
    <name type="common">Cochliobolus kusanoi</name>
    <dbReference type="NCBI Taxonomy" id="90978"/>
    <lineage>
        <taxon>Eukaryota</taxon>
        <taxon>Fungi</taxon>
        <taxon>Dikarya</taxon>
        <taxon>Ascomycota</taxon>
        <taxon>Pezizomycotina</taxon>
        <taxon>Dothideomycetes</taxon>
        <taxon>Pleosporomycetidae</taxon>
        <taxon>Pleosporales</taxon>
        <taxon>Pleosporineae</taxon>
        <taxon>Pleosporaceae</taxon>
        <taxon>Curvularia</taxon>
    </lineage>
</organism>
<sequence length="532" mass="60343">MMQQSVLTQRTPYDCIARRLRTCLVSSIESYNEGLEPIKAFMRWDKELPQCIRKLRSQHVHFAQTIRILLEPITSDVELAEMMLNPGSAQLWKDEYMVSKLQARLQESYHAYQGTIADIERITKQIASKLDLDRAKELTRNDLEALLVANPKKGNDKFEFKKRIRFGMSKKTIKALLEELNACNRELERFTEKSEKIETYRKAAKPSFASRLQRIQNYARSVHTSICWSCKSRLNVKKTSFRVSFSSLRDGSKASWSWQPAEISVEEEEDELALTPMSSPKPRITKSVSFSQPPPYSINDPGANWAEPLQEVEDIYTSEKLAVVSDAVSLEDLLNRRPSVNGKRIRLSKKERYNLALTLASSVLYLNSTPWLANHWAAKDIKFLQAADATNVIDTERPYLGPVIVEPLNSLTPATKSLSMQNKNTVLLALAVALLELYFGTTAESYQESEHGACDPALHQNPWMLCAMAHQWTEESQDELSAAFLSAVRHCLRCFSDPGVSLQDPEFLQAAAEGIVLPLQEELYQFLGKSTA</sequence>
<accession>A0A9P4T9K7</accession>
<comment type="caution">
    <text evidence="2">The sequence shown here is derived from an EMBL/GenBank/DDBJ whole genome shotgun (WGS) entry which is preliminary data.</text>
</comment>
<evidence type="ECO:0000259" key="1">
    <source>
        <dbReference type="Pfam" id="PF24476"/>
    </source>
</evidence>
<protein>
    <recommendedName>
        <fullName evidence="1">DUF7580 domain-containing protein</fullName>
    </recommendedName>
</protein>
<proteinExistence type="predicted"/>
<name>A0A9P4T9K7_CURKU</name>
<dbReference type="EMBL" id="SWKU01000017">
    <property type="protein sequence ID" value="KAF2999365.1"/>
    <property type="molecule type" value="Genomic_DNA"/>
</dbReference>
<dbReference type="OrthoDB" id="3565018at2759"/>
<dbReference type="AlphaFoldDB" id="A0A9P4T9K7"/>
<dbReference type="Pfam" id="PF24476">
    <property type="entry name" value="DUF7580"/>
    <property type="match status" value="1"/>
</dbReference>
<dbReference type="PANTHER" id="PTHR35186">
    <property type="entry name" value="ANK_REP_REGION DOMAIN-CONTAINING PROTEIN"/>
    <property type="match status" value="1"/>
</dbReference>
<evidence type="ECO:0000313" key="2">
    <source>
        <dbReference type="EMBL" id="KAF2999365.1"/>
    </source>
</evidence>
<evidence type="ECO:0000313" key="3">
    <source>
        <dbReference type="Proteomes" id="UP000801428"/>
    </source>
</evidence>